<name>A0A2P5AES2_PARAD</name>
<dbReference type="EMBL" id="JXTB01000631">
    <property type="protein sequence ID" value="PON35030.1"/>
    <property type="molecule type" value="Genomic_DNA"/>
</dbReference>
<reference evidence="3" key="1">
    <citation type="submission" date="2016-06" db="EMBL/GenBank/DDBJ databases">
        <title>Parallel loss of symbiosis genes in relatives of nitrogen-fixing non-legume Parasponia.</title>
        <authorList>
            <person name="Van Velzen R."/>
            <person name="Holmer R."/>
            <person name="Bu F."/>
            <person name="Rutten L."/>
            <person name="Van Zeijl A."/>
            <person name="Liu W."/>
            <person name="Santuari L."/>
            <person name="Cao Q."/>
            <person name="Sharma T."/>
            <person name="Shen D."/>
            <person name="Roswanjaya Y."/>
            <person name="Wardhani T."/>
            <person name="Kalhor M.S."/>
            <person name="Jansen J."/>
            <person name="Van den Hoogen J."/>
            <person name="Gungor B."/>
            <person name="Hartog M."/>
            <person name="Hontelez J."/>
            <person name="Verver J."/>
            <person name="Yang W.-C."/>
            <person name="Schijlen E."/>
            <person name="Repin R."/>
            <person name="Schilthuizen M."/>
            <person name="Schranz E."/>
            <person name="Heidstra R."/>
            <person name="Miyata K."/>
            <person name="Fedorova E."/>
            <person name="Kohlen W."/>
            <person name="Bisseling T."/>
            <person name="Smit S."/>
            <person name="Geurts R."/>
        </authorList>
    </citation>
    <scope>NUCLEOTIDE SEQUENCE [LARGE SCALE GENOMIC DNA]</scope>
    <source>
        <strain evidence="3">cv. WU1-14</strain>
    </source>
</reference>
<evidence type="ECO:0000313" key="2">
    <source>
        <dbReference type="EMBL" id="PON35030.1"/>
    </source>
</evidence>
<organism evidence="2 3">
    <name type="scientific">Parasponia andersonii</name>
    <name type="common">Sponia andersonii</name>
    <dbReference type="NCBI Taxonomy" id="3476"/>
    <lineage>
        <taxon>Eukaryota</taxon>
        <taxon>Viridiplantae</taxon>
        <taxon>Streptophyta</taxon>
        <taxon>Embryophyta</taxon>
        <taxon>Tracheophyta</taxon>
        <taxon>Spermatophyta</taxon>
        <taxon>Magnoliopsida</taxon>
        <taxon>eudicotyledons</taxon>
        <taxon>Gunneridae</taxon>
        <taxon>Pentapetalae</taxon>
        <taxon>rosids</taxon>
        <taxon>fabids</taxon>
        <taxon>Rosales</taxon>
        <taxon>Cannabaceae</taxon>
        <taxon>Parasponia</taxon>
    </lineage>
</organism>
<accession>A0A2P5AES2</accession>
<dbReference type="Proteomes" id="UP000237105">
    <property type="component" value="Unassembled WGS sequence"/>
</dbReference>
<feature type="region of interest" description="Disordered" evidence="1">
    <location>
        <begin position="63"/>
        <end position="82"/>
    </location>
</feature>
<protein>
    <submittedName>
        <fullName evidence="2">Uncharacterized protein</fullName>
    </submittedName>
</protein>
<evidence type="ECO:0000256" key="1">
    <source>
        <dbReference type="SAM" id="MobiDB-lite"/>
    </source>
</evidence>
<sequence>MVGRVWWVEEGSSSQWIQDSPIVSEWWWHYGTKTRIYLSSLFSLPRNIQKSDRYTVYCGGAKDRRSESVTDHLSGQVGEGSL</sequence>
<dbReference type="AlphaFoldDB" id="A0A2P5AES2"/>
<keyword evidence="3" id="KW-1185">Reference proteome</keyword>
<gene>
    <name evidence="2" type="ORF">PanWU01x14_339590</name>
</gene>
<evidence type="ECO:0000313" key="3">
    <source>
        <dbReference type="Proteomes" id="UP000237105"/>
    </source>
</evidence>
<proteinExistence type="predicted"/>
<comment type="caution">
    <text evidence="2">The sequence shown here is derived from an EMBL/GenBank/DDBJ whole genome shotgun (WGS) entry which is preliminary data.</text>
</comment>